<dbReference type="SUPFAM" id="SSF102405">
    <property type="entry name" value="MCP/YpsA-like"/>
    <property type="match status" value="1"/>
</dbReference>
<gene>
    <name evidence="4" type="ORF">GGQ98_000658</name>
</gene>
<comment type="similarity">
    <text evidence="2 3">Belongs to the LOG family.</text>
</comment>
<organism evidence="4 5">
    <name type="scientific">Sphingosinicella soli</name>
    <dbReference type="NCBI Taxonomy" id="333708"/>
    <lineage>
        <taxon>Bacteria</taxon>
        <taxon>Pseudomonadati</taxon>
        <taxon>Pseudomonadota</taxon>
        <taxon>Alphaproteobacteria</taxon>
        <taxon>Sphingomonadales</taxon>
        <taxon>Sphingosinicellaceae</taxon>
        <taxon>Sphingosinicella</taxon>
    </lineage>
</organism>
<comment type="caution">
    <text evidence="4">The sequence shown here is derived from an EMBL/GenBank/DDBJ whole genome shotgun (WGS) entry which is preliminary data.</text>
</comment>
<evidence type="ECO:0000256" key="2">
    <source>
        <dbReference type="ARBA" id="ARBA00006763"/>
    </source>
</evidence>
<dbReference type="GO" id="GO:0005829">
    <property type="term" value="C:cytosol"/>
    <property type="evidence" value="ECO:0007669"/>
    <property type="project" value="TreeGrafter"/>
</dbReference>
<accession>A0A7W7AZ58</accession>
<name>A0A7W7AZ58_9SPHN</name>
<dbReference type="PANTHER" id="PTHR31223">
    <property type="entry name" value="LOG FAMILY PROTEIN YJL055W"/>
    <property type="match status" value="1"/>
</dbReference>
<dbReference type="PANTHER" id="PTHR31223:SF70">
    <property type="entry name" value="LOG FAMILY PROTEIN YJL055W"/>
    <property type="match status" value="1"/>
</dbReference>
<keyword evidence="5" id="KW-1185">Reference proteome</keyword>
<evidence type="ECO:0000313" key="5">
    <source>
        <dbReference type="Proteomes" id="UP000566324"/>
    </source>
</evidence>
<evidence type="ECO:0000313" key="4">
    <source>
        <dbReference type="EMBL" id="MBB4631051.1"/>
    </source>
</evidence>
<dbReference type="EMBL" id="JACHNZ010000005">
    <property type="protein sequence ID" value="MBB4631051.1"/>
    <property type="molecule type" value="Genomic_DNA"/>
</dbReference>
<protein>
    <recommendedName>
        <fullName evidence="3">Cytokinin riboside 5'-monophosphate phosphoribohydrolase</fullName>
        <ecNumber evidence="3">3.2.2.n1</ecNumber>
    </recommendedName>
</protein>
<keyword evidence="3" id="KW-0378">Hydrolase</keyword>
<dbReference type="NCBIfam" id="TIGR00730">
    <property type="entry name" value="Rossman fold protein, TIGR00730 family"/>
    <property type="match status" value="1"/>
</dbReference>
<dbReference type="GO" id="GO:0009691">
    <property type="term" value="P:cytokinin biosynthetic process"/>
    <property type="evidence" value="ECO:0007669"/>
    <property type="project" value="UniProtKB-UniRule"/>
</dbReference>
<proteinExistence type="inferred from homology"/>
<dbReference type="AlphaFoldDB" id="A0A7W7AZ58"/>
<dbReference type="InterPro" id="IPR031100">
    <property type="entry name" value="LOG_fam"/>
</dbReference>
<dbReference type="GO" id="GO:0008714">
    <property type="term" value="F:AMP nucleosidase activity"/>
    <property type="evidence" value="ECO:0007669"/>
    <property type="project" value="UniProtKB-EC"/>
</dbReference>
<evidence type="ECO:0000256" key="1">
    <source>
        <dbReference type="ARBA" id="ARBA00000274"/>
    </source>
</evidence>
<comment type="catalytic activity">
    <reaction evidence="1">
        <text>AMP + H2O = D-ribose 5-phosphate + adenine</text>
        <dbReference type="Rhea" id="RHEA:20129"/>
        <dbReference type="ChEBI" id="CHEBI:15377"/>
        <dbReference type="ChEBI" id="CHEBI:16708"/>
        <dbReference type="ChEBI" id="CHEBI:78346"/>
        <dbReference type="ChEBI" id="CHEBI:456215"/>
        <dbReference type="EC" id="3.2.2.4"/>
    </reaction>
</comment>
<dbReference type="InterPro" id="IPR005269">
    <property type="entry name" value="LOG"/>
</dbReference>
<sequence>MFLGSSRGARPDYADAAHGLGTAMAARGIRLVYGGASIGLMGVLADAVLAGGGEAVGVIPQALVDHEVAHHGLTQLVITGSMHERKAEMASRADAFAALPGGVGTLEELFEVWTWSQLGIFEKPCGLLNVAGYYDQLAGFLDHMAAEKFVRPQHRGMLAVAETPDALIDALETWQAPLVEKWIGLEQS</sequence>
<dbReference type="Gene3D" id="3.40.50.450">
    <property type="match status" value="1"/>
</dbReference>
<dbReference type="Pfam" id="PF03641">
    <property type="entry name" value="Lysine_decarbox"/>
    <property type="match status" value="1"/>
</dbReference>
<evidence type="ECO:0000256" key="3">
    <source>
        <dbReference type="RuleBase" id="RU363015"/>
    </source>
</evidence>
<dbReference type="EC" id="3.2.2.n1" evidence="3"/>
<keyword evidence="3" id="KW-0203">Cytokinin biosynthesis</keyword>
<dbReference type="Proteomes" id="UP000566324">
    <property type="component" value="Unassembled WGS sequence"/>
</dbReference>
<reference evidence="4 5" key="1">
    <citation type="submission" date="2020-08" db="EMBL/GenBank/DDBJ databases">
        <title>Genomic Encyclopedia of Type Strains, Phase IV (KMG-IV): sequencing the most valuable type-strain genomes for metagenomic binning, comparative biology and taxonomic classification.</title>
        <authorList>
            <person name="Goeker M."/>
        </authorList>
    </citation>
    <scope>NUCLEOTIDE SEQUENCE [LARGE SCALE GENOMIC DNA]</scope>
    <source>
        <strain evidence="4 5">DSM 17328</strain>
    </source>
</reference>